<comment type="similarity">
    <text evidence="1">Belongs to the aspartate/glutamate racemases family.</text>
</comment>
<evidence type="ECO:0000313" key="3">
    <source>
        <dbReference type="EMBL" id="PIP87809.1"/>
    </source>
</evidence>
<reference evidence="3 4" key="1">
    <citation type="submission" date="2017-09" db="EMBL/GenBank/DDBJ databases">
        <title>Depth-based differentiation of microbial function through sediment-hosted aquifers and enrichment of novel symbionts in the deep terrestrial subsurface.</title>
        <authorList>
            <person name="Probst A.J."/>
            <person name="Ladd B."/>
            <person name="Jarett J.K."/>
            <person name="Geller-Mcgrath D.E."/>
            <person name="Sieber C.M."/>
            <person name="Emerson J.B."/>
            <person name="Anantharaman K."/>
            <person name="Thomas B.C."/>
            <person name="Malmstrom R."/>
            <person name="Stieglmeier M."/>
            <person name="Klingl A."/>
            <person name="Woyke T."/>
            <person name="Ryan C.M."/>
            <person name="Banfield J.F."/>
        </authorList>
    </citation>
    <scope>NUCLEOTIDE SEQUENCE [LARGE SCALE GENOMIC DNA]</scope>
    <source>
        <strain evidence="3">CG22_combo_CG10-13_8_21_14_all_01_47_9</strain>
    </source>
</reference>
<sequence>MNMLNRQPIAILGGMGPDASARLYQLMIELSRSDFGAVENHQYPEIVIDSVPVPEFFSNTQKAEEATFMLKDRVRKLNYLQPGCFGLACNTAHTTLADLEVEAKAPFVSIPHETAKEVKRRGYVKVGLLAAPTTIFAGVYQTEFLNQGVEFELPDNDQFETLSEIIGQIIAGEFKAPKAKLLKIADSLKKKKVEAIVLGCTELPLVFPKNYSLPVLNTLEILAKALLTRYYKGE</sequence>
<gene>
    <name evidence="3" type="ORF">COW80_03755</name>
</gene>
<dbReference type="EMBL" id="PCTU01000095">
    <property type="protein sequence ID" value="PIP87809.1"/>
    <property type="molecule type" value="Genomic_DNA"/>
</dbReference>
<dbReference type="InterPro" id="IPR001920">
    <property type="entry name" value="Asp/Glu_race"/>
</dbReference>
<accession>A0A2H0E1K0</accession>
<evidence type="ECO:0000256" key="1">
    <source>
        <dbReference type="ARBA" id="ARBA00007847"/>
    </source>
</evidence>
<protein>
    <recommendedName>
        <fullName evidence="5">Aspartate racemase</fullName>
    </recommendedName>
</protein>
<evidence type="ECO:0008006" key="5">
    <source>
        <dbReference type="Google" id="ProtNLM"/>
    </source>
</evidence>
<dbReference type="NCBIfam" id="TIGR00035">
    <property type="entry name" value="asp_race"/>
    <property type="match status" value="1"/>
</dbReference>
<dbReference type="InterPro" id="IPR015942">
    <property type="entry name" value="Asp/Glu/hydantoin_racemase"/>
</dbReference>
<proteinExistence type="inferred from homology"/>
<dbReference type="InterPro" id="IPR033134">
    <property type="entry name" value="Asp/Glu_racemase_AS_2"/>
</dbReference>
<dbReference type="InterPro" id="IPR004380">
    <property type="entry name" value="Asp_race"/>
</dbReference>
<dbReference type="Pfam" id="PF01177">
    <property type="entry name" value="Asp_Glu_race"/>
    <property type="match status" value="1"/>
</dbReference>
<dbReference type="PANTHER" id="PTHR21198:SF7">
    <property type="entry name" value="ASPARTATE-GLUTAMATE RACEMASE FAMILY"/>
    <property type="match status" value="1"/>
</dbReference>
<dbReference type="GO" id="GO:0047661">
    <property type="term" value="F:amino-acid racemase activity"/>
    <property type="evidence" value="ECO:0007669"/>
    <property type="project" value="InterPro"/>
</dbReference>
<dbReference type="PANTHER" id="PTHR21198">
    <property type="entry name" value="GLUTAMATE RACEMASE"/>
    <property type="match status" value="1"/>
</dbReference>
<dbReference type="Gene3D" id="3.40.50.1860">
    <property type="match status" value="2"/>
</dbReference>
<dbReference type="SUPFAM" id="SSF53681">
    <property type="entry name" value="Aspartate/glutamate racemase"/>
    <property type="match status" value="2"/>
</dbReference>
<evidence type="ECO:0000313" key="4">
    <source>
        <dbReference type="Proteomes" id="UP000229981"/>
    </source>
</evidence>
<comment type="caution">
    <text evidence="3">The sequence shown here is derived from an EMBL/GenBank/DDBJ whole genome shotgun (WGS) entry which is preliminary data.</text>
</comment>
<dbReference type="Proteomes" id="UP000229981">
    <property type="component" value="Unassembled WGS sequence"/>
</dbReference>
<dbReference type="PROSITE" id="PS00924">
    <property type="entry name" value="ASP_GLU_RACEMASE_2"/>
    <property type="match status" value="1"/>
</dbReference>
<name>A0A2H0E1K0_9BACT</name>
<evidence type="ECO:0000256" key="2">
    <source>
        <dbReference type="ARBA" id="ARBA00023235"/>
    </source>
</evidence>
<keyword evidence="2" id="KW-0413">Isomerase</keyword>
<dbReference type="AlphaFoldDB" id="A0A2H0E1K0"/>
<organism evidence="3 4">
    <name type="scientific">Candidatus Beckwithbacteria bacterium CG22_combo_CG10-13_8_21_14_all_01_47_9</name>
    <dbReference type="NCBI Taxonomy" id="1974496"/>
    <lineage>
        <taxon>Bacteria</taxon>
        <taxon>Candidatus Beckwithiibacteriota</taxon>
    </lineage>
</organism>